<dbReference type="Gene3D" id="3.90.870.10">
    <property type="entry name" value="DHBP synthase"/>
    <property type="match status" value="1"/>
</dbReference>
<protein>
    <recommendedName>
        <fullName evidence="5 6">3,4-dihydroxy-2-butanone 4-phosphate synthase</fullName>
        <shortName evidence="5 6">DHBP synthase</shortName>
        <ecNumber evidence="5 6">4.1.99.12</ecNumber>
    </recommendedName>
</protein>
<keyword evidence="5 6" id="KW-0456">Lyase</keyword>
<dbReference type="Proteomes" id="UP000595691">
    <property type="component" value="Chromosome"/>
</dbReference>
<evidence type="ECO:0000256" key="2">
    <source>
        <dbReference type="ARBA" id="ARBA00004904"/>
    </source>
</evidence>
<feature type="binding site" evidence="5">
    <location>
        <begin position="138"/>
        <end position="142"/>
    </location>
    <ligand>
        <name>D-ribulose 5-phosphate</name>
        <dbReference type="ChEBI" id="CHEBI:58121"/>
    </ligand>
</feature>
<dbReference type="NCBIfam" id="TIGR00506">
    <property type="entry name" value="ribB"/>
    <property type="match status" value="1"/>
</dbReference>
<reference evidence="7 8" key="1">
    <citation type="submission" date="2020-11" db="EMBL/GenBank/DDBJ databases">
        <title>Taxonomic evaluation of the Bacillus sporothermodurans group of bacteria based on whole genome sequences.</title>
        <authorList>
            <person name="Fiedler G."/>
            <person name="Herbstmann A.-D."/>
            <person name="Doll E."/>
            <person name="Wenning M."/>
            <person name="Brinks E."/>
            <person name="Kabisch J."/>
            <person name="Breitenwieser F."/>
            <person name="Lappann M."/>
            <person name="Boehnlein C."/>
            <person name="Franz C."/>
        </authorList>
    </citation>
    <scope>NUCLEOTIDE SEQUENCE [LARGE SCALE GENOMIC DNA]</scope>
    <source>
        <strain evidence="7 8">JCM 19841</strain>
    </source>
</reference>
<evidence type="ECO:0000256" key="3">
    <source>
        <dbReference type="ARBA" id="ARBA00022619"/>
    </source>
</evidence>
<dbReference type="HAMAP" id="MF_00180">
    <property type="entry name" value="RibB"/>
    <property type="match status" value="1"/>
</dbReference>
<dbReference type="PANTHER" id="PTHR21327">
    <property type="entry name" value="GTP CYCLOHYDROLASE II-RELATED"/>
    <property type="match status" value="1"/>
</dbReference>
<comment type="cofactor">
    <cofactor evidence="5 6">
        <name>Mg(2+)</name>
        <dbReference type="ChEBI" id="CHEBI:18420"/>
    </cofactor>
    <cofactor evidence="5 6">
        <name>Mn(2+)</name>
        <dbReference type="ChEBI" id="CHEBI:29035"/>
    </cofactor>
    <text evidence="5 6">Binds 2 divalent metal cations per subunit. Magnesium or manganese.</text>
</comment>
<keyword evidence="3 5" id="KW-0686">Riboflavin biosynthesis</keyword>
<evidence type="ECO:0000256" key="4">
    <source>
        <dbReference type="ARBA" id="ARBA00022723"/>
    </source>
</evidence>
<feature type="site" description="Essential for catalytic activity" evidence="5">
    <location>
        <position position="124"/>
    </location>
</feature>
<dbReference type="InterPro" id="IPR017945">
    <property type="entry name" value="DHBP_synth_RibB-like_a/b_dom"/>
</dbReference>
<evidence type="ECO:0000313" key="7">
    <source>
        <dbReference type="EMBL" id="QQZ08421.1"/>
    </source>
</evidence>
<dbReference type="InterPro" id="IPR000422">
    <property type="entry name" value="DHBP_synthase_RibB"/>
</dbReference>
<gene>
    <name evidence="5 7" type="primary">ribB</name>
    <name evidence="7" type="ORF">I5776_15290</name>
</gene>
<keyword evidence="4 5" id="KW-0479">Metal-binding</keyword>
<accession>A0ABX7DYK8</accession>
<comment type="subunit">
    <text evidence="5 6">Homodimer.</text>
</comment>
<feature type="binding site" evidence="5">
    <location>
        <begin position="26"/>
        <end position="27"/>
    </location>
    <ligand>
        <name>D-ribulose 5-phosphate</name>
        <dbReference type="ChEBI" id="CHEBI:58121"/>
    </ligand>
</feature>
<feature type="binding site" evidence="5">
    <location>
        <position position="27"/>
    </location>
    <ligand>
        <name>Mg(2+)</name>
        <dbReference type="ChEBI" id="CHEBI:18420"/>
        <label>2</label>
    </ligand>
</feature>
<comment type="catalytic activity">
    <reaction evidence="5 6">
        <text>D-ribulose 5-phosphate = (2S)-2-hydroxy-3-oxobutyl phosphate + formate + H(+)</text>
        <dbReference type="Rhea" id="RHEA:18457"/>
        <dbReference type="ChEBI" id="CHEBI:15378"/>
        <dbReference type="ChEBI" id="CHEBI:15740"/>
        <dbReference type="ChEBI" id="CHEBI:58121"/>
        <dbReference type="ChEBI" id="CHEBI:58830"/>
        <dbReference type="EC" id="4.1.99.12"/>
    </reaction>
</comment>
<evidence type="ECO:0000256" key="1">
    <source>
        <dbReference type="ARBA" id="ARBA00002284"/>
    </source>
</evidence>
<dbReference type="PANTHER" id="PTHR21327:SF18">
    <property type="entry name" value="3,4-DIHYDROXY-2-BUTANONE 4-PHOSPHATE SYNTHASE"/>
    <property type="match status" value="1"/>
</dbReference>
<dbReference type="EMBL" id="CP065425">
    <property type="protein sequence ID" value="QQZ08421.1"/>
    <property type="molecule type" value="Genomic_DNA"/>
</dbReference>
<feature type="binding site" evidence="5">
    <location>
        <position position="31"/>
    </location>
    <ligand>
        <name>D-ribulose 5-phosphate</name>
        <dbReference type="ChEBI" id="CHEBI:58121"/>
    </ligand>
</feature>
<feature type="binding site" evidence="5">
    <location>
        <position position="27"/>
    </location>
    <ligand>
        <name>Mg(2+)</name>
        <dbReference type="ChEBI" id="CHEBI:18420"/>
        <label>1</label>
    </ligand>
</feature>
<dbReference type="GO" id="GO:0008686">
    <property type="term" value="F:3,4-dihydroxy-2-butanone-4-phosphate synthase activity"/>
    <property type="evidence" value="ECO:0007669"/>
    <property type="project" value="UniProtKB-EC"/>
</dbReference>
<evidence type="ECO:0000313" key="8">
    <source>
        <dbReference type="Proteomes" id="UP000595691"/>
    </source>
</evidence>
<comment type="pathway">
    <text evidence="2 5 6">Cofactor biosynthesis; riboflavin biosynthesis; 2-hydroxy-3-oxobutyl phosphate from D-ribulose 5-phosphate: step 1/1.</text>
</comment>
<comment type="similarity">
    <text evidence="5 6">Belongs to the DHBP synthase family.</text>
</comment>
<feature type="binding site" evidence="5">
    <location>
        <position position="141"/>
    </location>
    <ligand>
        <name>Mg(2+)</name>
        <dbReference type="ChEBI" id="CHEBI:18420"/>
        <label>2</label>
    </ligand>
</feature>
<dbReference type="SUPFAM" id="SSF55821">
    <property type="entry name" value="YrdC/RibB"/>
    <property type="match status" value="1"/>
</dbReference>
<keyword evidence="5 6" id="KW-0460">Magnesium</keyword>
<keyword evidence="8" id="KW-1185">Reference proteome</keyword>
<feature type="site" description="Essential for catalytic activity" evidence="5">
    <location>
        <position position="162"/>
    </location>
</feature>
<evidence type="ECO:0000256" key="5">
    <source>
        <dbReference type="HAMAP-Rule" id="MF_00180"/>
    </source>
</evidence>
<comment type="function">
    <text evidence="1 5 6">Catalyzes the conversion of D-ribulose 5-phosphate to formate and 3,4-dihydroxy-2-butanone 4-phosphate.</text>
</comment>
<sequence length="207" mass="22536">MFDSIDEALHELKEGNVIIVCDDENRENEGDFIALADKATPSVINFMITYGKGLVCVPVEEKIAKQLQLNPMAKENTDPYGTAFTISVDHRSTTTGISATERSMTIQSLANGNTIASDFKRPGHVFPLIAKDGGVLKRAGHTEAAVDLAKLAGASPAGVICEIIKEDGTMARVNDLRIIADQFQLKMITIQDLINYRKETERVGSIN</sequence>
<dbReference type="Pfam" id="PF00926">
    <property type="entry name" value="DHBP_synthase"/>
    <property type="match status" value="1"/>
</dbReference>
<evidence type="ECO:0000256" key="6">
    <source>
        <dbReference type="RuleBase" id="RU003843"/>
    </source>
</evidence>
<name>A0ABX7DYK8_9BACI</name>
<dbReference type="EC" id="4.1.99.12" evidence="5 6"/>
<keyword evidence="5 6" id="KW-0464">Manganese</keyword>
<organism evidence="7 8">
    <name type="scientific">Heyndrickxia vini</name>
    <dbReference type="NCBI Taxonomy" id="1476025"/>
    <lineage>
        <taxon>Bacteria</taxon>
        <taxon>Bacillati</taxon>
        <taxon>Bacillota</taxon>
        <taxon>Bacilli</taxon>
        <taxon>Bacillales</taxon>
        <taxon>Bacillaceae</taxon>
        <taxon>Heyndrickxia</taxon>
    </lineage>
</organism>
<proteinExistence type="inferred from homology"/>